<reference evidence="2 3" key="1">
    <citation type="submission" date="2016-08" db="EMBL/GenBank/DDBJ databases">
        <title>Genome sequence of Clavibacter michiganensis spp strain CFBP8017.</title>
        <authorList>
            <person name="Thapa S.P."/>
            <person name="Coaker G."/>
            <person name="Jacques M.-A."/>
        </authorList>
    </citation>
    <scope>NUCLEOTIDE SEQUENCE [LARGE SCALE GENOMIC DNA]</scope>
    <source>
        <strain evidence="2">CFBP8017</strain>
    </source>
</reference>
<dbReference type="Proteomes" id="UP000195011">
    <property type="component" value="Unassembled WGS sequence"/>
</dbReference>
<feature type="region of interest" description="Disordered" evidence="1">
    <location>
        <begin position="263"/>
        <end position="332"/>
    </location>
</feature>
<organism evidence="2 3">
    <name type="scientific">Clavibacter michiganensis</name>
    <dbReference type="NCBI Taxonomy" id="28447"/>
    <lineage>
        <taxon>Bacteria</taxon>
        <taxon>Bacillati</taxon>
        <taxon>Actinomycetota</taxon>
        <taxon>Actinomycetes</taxon>
        <taxon>Micrococcales</taxon>
        <taxon>Microbacteriaceae</taxon>
        <taxon>Clavibacter</taxon>
    </lineage>
</organism>
<comment type="caution">
    <text evidence="2">The sequence shown here is derived from an EMBL/GenBank/DDBJ whole genome shotgun (WGS) entry which is preliminary data.</text>
</comment>
<evidence type="ECO:0000313" key="3">
    <source>
        <dbReference type="Proteomes" id="UP000195011"/>
    </source>
</evidence>
<feature type="compositionally biased region" description="Low complexity" evidence="1">
    <location>
        <begin position="322"/>
        <end position="332"/>
    </location>
</feature>
<name>A0A251YFD9_9MICO</name>
<gene>
    <name evidence="2" type="ORF">BFL36_08955</name>
</gene>
<sequence length="332" mass="32614">MPLDGAGVLPASGRGALGVDAAGASGVADAADFSACAFSSAAALRVASAWAWRSATVSGAAGAGTSDASGASGAGAVGCGPGVGRPPGFGADERLPGRGADDGAAAGAAAWPVTPAASSAALSLRATGGSMLDDGPLTNSPISLSLASAVLLSTPISAAISCTRGFATVLLSGGPLPGRRGPLVLDGSHFEPLISCPCAVQPVLSDARALGWAASRSRSPPRAAGSSAASLRRARPKARLAMARSMHSMVGWIHAPLPAITARSSTTRERVGGSATIRRRADLGARRRQPTHVLTGSILPPPSGGGEAGSRRAALSRRPRGSSRAGCRSSRP</sequence>
<evidence type="ECO:0000256" key="1">
    <source>
        <dbReference type="SAM" id="MobiDB-lite"/>
    </source>
</evidence>
<dbReference type="EMBL" id="MDJY01000041">
    <property type="protein sequence ID" value="OUE22829.1"/>
    <property type="molecule type" value="Genomic_DNA"/>
</dbReference>
<proteinExistence type="predicted"/>
<dbReference type="AlphaFoldDB" id="A0A251YFD9"/>
<accession>A0A251YFD9</accession>
<evidence type="ECO:0000313" key="2">
    <source>
        <dbReference type="EMBL" id="OUE22829.1"/>
    </source>
</evidence>
<protein>
    <submittedName>
        <fullName evidence="2">Uncharacterized protein</fullName>
    </submittedName>
</protein>